<dbReference type="Gramene" id="MELO3C030965.2.1">
    <property type="protein sequence ID" value="MELO3C030965.2.1"/>
    <property type="gene ID" value="MELO3C030965.2"/>
</dbReference>
<sequence>MADFHRRRRPPERGRPKTHSEREAPEKQREKREQFDVFPAFQREERVPASDVGVGLTVLTGRSRDGDSDEGGAFFSERSGGFRTVSAAFFRFPFGVFGGSLDCGLAVGLAAVSGRQRRRFPVGFGSRSGEPPASFHLEEKEEGRTTGFISSGRKGKFNLNPVASSSNLRVFLVIVGFLVGLIFYDVFDWIDKWRRNTRTMFELAHGVRVTWRHKSRGLRHKTDSILHSTKPRFLQLQLLDGTRFADYTKYLFCISNIFNNLFLTDRRLLDHNIRAVQINI</sequence>
<keyword evidence="2" id="KW-0812">Transmembrane</keyword>
<dbReference type="AlphaFoldDB" id="A0A9I9EA71"/>
<feature type="region of interest" description="Disordered" evidence="1">
    <location>
        <begin position="1"/>
        <end position="37"/>
    </location>
</feature>
<feature type="compositionally biased region" description="Basic residues" evidence="1">
    <location>
        <begin position="1"/>
        <end position="10"/>
    </location>
</feature>
<evidence type="ECO:0008006" key="4">
    <source>
        <dbReference type="Google" id="ProtNLM"/>
    </source>
</evidence>
<organism evidence="3">
    <name type="scientific">Cucumis melo</name>
    <name type="common">Muskmelon</name>
    <dbReference type="NCBI Taxonomy" id="3656"/>
    <lineage>
        <taxon>Eukaryota</taxon>
        <taxon>Viridiplantae</taxon>
        <taxon>Streptophyta</taxon>
        <taxon>Embryophyta</taxon>
        <taxon>Tracheophyta</taxon>
        <taxon>Spermatophyta</taxon>
        <taxon>Magnoliopsida</taxon>
        <taxon>eudicotyledons</taxon>
        <taxon>Gunneridae</taxon>
        <taxon>Pentapetalae</taxon>
        <taxon>rosids</taxon>
        <taxon>fabids</taxon>
        <taxon>Cucurbitales</taxon>
        <taxon>Cucurbitaceae</taxon>
        <taxon>Benincaseae</taxon>
        <taxon>Cucumis</taxon>
    </lineage>
</organism>
<keyword evidence="2" id="KW-0472">Membrane</keyword>
<feature type="compositionally biased region" description="Basic and acidic residues" evidence="1">
    <location>
        <begin position="11"/>
        <end position="35"/>
    </location>
</feature>
<feature type="transmembrane region" description="Helical" evidence="2">
    <location>
        <begin position="88"/>
        <end position="112"/>
    </location>
</feature>
<protein>
    <recommendedName>
        <fullName evidence="4">Transmembrane protein</fullName>
    </recommendedName>
</protein>
<dbReference type="EnsemblPlants" id="MELO3C030965.2.1">
    <property type="protein sequence ID" value="MELO3C030965.2.1"/>
    <property type="gene ID" value="MELO3C030965.2"/>
</dbReference>
<proteinExistence type="predicted"/>
<reference evidence="3" key="1">
    <citation type="submission" date="2023-03" db="UniProtKB">
        <authorList>
            <consortium name="EnsemblPlants"/>
        </authorList>
    </citation>
    <scope>IDENTIFICATION</scope>
</reference>
<evidence type="ECO:0000256" key="1">
    <source>
        <dbReference type="SAM" id="MobiDB-lite"/>
    </source>
</evidence>
<accession>A0A9I9EA71</accession>
<feature type="transmembrane region" description="Helical" evidence="2">
    <location>
        <begin position="168"/>
        <end position="190"/>
    </location>
</feature>
<keyword evidence="2" id="KW-1133">Transmembrane helix</keyword>
<evidence type="ECO:0000313" key="3">
    <source>
        <dbReference type="EnsemblPlants" id="MELO3C030965.2.1"/>
    </source>
</evidence>
<name>A0A9I9EA71_CUCME</name>
<evidence type="ECO:0000256" key="2">
    <source>
        <dbReference type="SAM" id="Phobius"/>
    </source>
</evidence>